<feature type="non-terminal residue" evidence="1">
    <location>
        <position position="1"/>
    </location>
</feature>
<proteinExistence type="predicted"/>
<accession>A0A6A6EYE2</accession>
<name>A0A6A6EYE2_9PEZI</name>
<sequence>PAMPNFFVEIKAPSEDENLVRRWACYNRALGARAIHSLRNYGRDEPVYDGNGNTFTLTYDPGTGILQMYITHVTASNRPGSLVKYHITELGSWNLKDDKESFMRGATVFRNARDLVKEFCDQVIEEANAKAQGLAAGSQ</sequence>
<gene>
    <name evidence="1" type="ORF">K469DRAFT_546232</name>
</gene>
<dbReference type="AlphaFoldDB" id="A0A6A6EYE2"/>
<evidence type="ECO:0000313" key="2">
    <source>
        <dbReference type="Proteomes" id="UP000800200"/>
    </source>
</evidence>
<evidence type="ECO:0000313" key="1">
    <source>
        <dbReference type="EMBL" id="KAF2195829.1"/>
    </source>
</evidence>
<dbReference type="OrthoDB" id="5336565at2759"/>
<dbReference type="Proteomes" id="UP000800200">
    <property type="component" value="Unassembled WGS sequence"/>
</dbReference>
<reference evidence="1" key="1">
    <citation type="journal article" date="2020" name="Stud. Mycol.">
        <title>101 Dothideomycetes genomes: a test case for predicting lifestyles and emergence of pathogens.</title>
        <authorList>
            <person name="Haridas S."/>
            <person name="Albert R."/>
            <person name="Binder M."/>
            <person name="Bloem J."/>
            <person name="Labutti K."/>
            <person name="Salamov A."/>
            <person name="Andreopoulos B."/>
            <person name="Baker S."/>
            <person name="Barry K."/>
            <person name="Bills G."/>
            <person name="Bluhm B."/>
            <person name="Cannon C."/>
            <person name="Castanera R."/>
            <person name="Culley D."/>
            <person name="Daum C."/>
            <person name="Ezra D."/>
            <person name="Gonzalez J."/>
            <person name="Henrissat B."/>
            <person name="Kuo A."/>
            <person name="Liang C."/>
            <person name="Lipzen A."/>
            <person name="Lutzoni F."/>
            <person name="Magnuson J."/>
            <person name="Mondo S."/>
            <person name="Nolan M."/>
            <person name="Ohm R."/>
            <person name="Pangilinan J."/>
            <person name="Park H.-J."/>
            <person name="Ramirez L."/>
            <person name="Alfaro M."/>
            <person name="Sun H."/>
            <person name="Tritt A."/>
            <person name="Yoshinaga Y."/>
            <person name="Zwiers L.-H."/>
            <person name="Turgeon B."/>
            <person name="Goodwin S."/>
            <person name="Spatafora J."/>
            <person name="Crous P."/>
            <person name="Grigoriev I."/>
        </authorList>
    </citation>
    <scope>NUCLEOTIDE SEQUENCE</scope>
    <source>
        <strain evidence="1">CBS 207.26</strain>
    </source>
</reference>
<keyword evidence="2" id="KW-1185">Reference proteome</keyword>
<protein>
    <submittedName>
        <fullName evidence="1">Uncharacterized protein</fullName>
    </submittedName>
</protein>
<dbReference type="EMBL" id="ML994610">
    <property type="protein sequence ID" value="KAF2195829.1"/>
    <property type="molecule type" value="Genomic_DNA"/>
</dbReference>
<organism evidence="1 2">
    <name type="scientific">Zopfia rhizophila CBS 207.26</name>
    <dbReference type="NCBI Taxonomy" id="1314779"/>
    <lineage>
        <taxon>Eukaryota</taxon>
        <taxon>Fungi</taxon>
        <taxon>Dikarya</taxon>
        <taxon>Ascomycota</taxon>
        <taxon>Pezizomycotina</taxon>
        <taxon>Dothideomycetes</taxon>
        <taxon>Dothideomycetes incertae sedis</taxon>
        <taxon>Zopfiaceae</taxon>
        <taxon>Zopfia</taxon>
    </lineage>
</organism>